<evidence type="ECO:0000256" key="2">
    <source>
        <dbReference type="ARBA" id="ARBA00022490"/>
    </source>
</evidence>
<dbReference type="AlphaFoldDB" id="A0A166EIM0"/>
<comment type="subcellular location">
    <subcellularLocation>
        <location evidence="1">Cytoplasm</location>
    </subcellularLocation>
</comment>
<keyword evidence="4" id="KW-0648">Protein biosynthesis</keyword>
<evidence type="ECO:0000256" key="3">
    <source>
        <dbReference type="ARBA" id="ARBA00022801"/>
    </source>
</evidence>
<dbReference type="STRING" id="1314776.A0A166EIM0"/>
<feature type="domain" description="HBS1-like protein N-terminal" evidence="5">
    <location>
        <begin position="19"/>
        <end position="85"/>
    </location>
</feature>
<accession>A0A166EIM0</accession>
<keyword evidence="3" id="KW-0378">Hydrolase</keyword>
<proteinExistence type="predicted"/>
<gene>
    <name evidence="6" type="ORF">SISSUDRAFT_623650</name>
</gene>
<protein>
    <recommendedName>
        <fullName evidence="5">HBS1-like protein N-terminal domain-containing protein</fullName>
    </recommendedName>
</protein>
<reference evidence="6 7" key="1">
    <citation type="journal article" date="2016" name="Mol. Biol. Evol.">
        <title>Comparative Genomics of Early-Diverging Mushroom-Forming Fungi Provides Insights into the Origins of Lignocellulose Decay Capabilities.</title>
        <authorList>
            <person name="Nagy L.G."/>
            <person name="Riley R."/>
            <person name="Tritt A."/>
            <person name="Adam C."/>
            <person name="Daum C."/>
            <person name="Floudas D."/>
            <person name="Sun H."/>
            <person name="Yadav J.S."/>
            <person name="Pangilinan J."/>
            <person name="Larsson K.H."/>
            <person name="Matsuura K."/>
            <person name="Barry K."/>
            <person name="Labutti K."/>
            <person name="Kuo R."/>
            <person name="Ohm R.A."/>
            <person name="Bhattacharya S.S."/>
            <person name="Shirouzu T."/>
            <person name="Yoshinaga Y."/>
            <person name="Martin F.M."/>
            <person name="Grigoriev I.V."/>
            <person name="Hibbett D.S."/>
        </authorList>
    </citation>
    <scope>NUCLEOTIDE SEQUENCE [LARGE SCALE GENOMIC DNA]</scope>
    <source>
        <strain evidence="6 7">HHB10207 ss-3</strain>
    </source>
</reference>
<dbReference type="GO" id="GO:0016787">
    <property type="term" value="F:hydrolase activity"/>
    <property type="evidence" value="ECO:0007669"/>
    <property type="project" value="UniProtKB-KW"/>
</dbReference>
<dbReference type="OrthoDB" id="342024at2759"/>
<dbReference type="GO" id="GO:0005737">
    <property type="term" value="C:cytoplasm"/>
    <property type="evidence" value="ECO:0007669"/>
    <property type="project" value="UniProtKB-SubCell"/>
</dbReference>
<keyword evidence="7" id="KW-1185">Reference proteome</keyword>
<evidence type="ECO:0000256" key="4">
    <source>
        <dbReference type="ARBA" id="ARBA00022917"/>
    </source>
</evidence>
<name>A0A166EIM0_9AGAM</name>
<sequence length="157" mass="17981">MSRHRFVKNLNIHDELAVDRYDEEDVDEIPQMTPEQRVQLDSASAEVRRLLGPEDTSGFSNDDIRAAVWDSYFDVEESVKWLLGTLVHSESVEGNADHSKTNKQRLENERVSPLSLFTLFYSPLSLVPQLARPMHPKSQSSRLPCYLFVSCIEVAFI</sequence>
<evidence type="ECO:0000259" key="5">
    <source>
        <dbReference type="Pfam" id="PF08938"/>
    </source>
</evidence>
<evidence type="ECO:0000256" key="1">
    <source>
        <dbReference type="ARBA" id="ARBA00004496"/>
    </source>
</evidence>
<dbReference type="EMBL" id="KV428043">
    <property type="protein sequence ID" value="KZT39632.1"/>
    <property type="molecule type" value="Genomic_DNA"/>
</dbReference>
<evidence type="ECO:0000313" key="7">
    <source>
        <dbReference type="Proteomes" id="UP000076798"/>
    </source>
</evidence>
<dbReference type="Proteomes" id="UP000076798">
    <property type="component" value="Unassembled WGS sequence"/>
</dbReference>
<keyword evidence="2" id="KW-0963">Cytoplasm</keyword>
<organism evidence="6 7">
    <name type="scientific">Sistotremastrum suecicum HHB10207 ss-3</name>
    <dbReference type="NCBI Taxonomy" id="1314776"/>
    <lineage>
        <taxon>Eukaryota</taxon>
        <taxon>Fungi</taxon>
        <taxon>Dikarya</taxon>
        <taxon>Basidiomycota</taxon>
        <taxon>Agaricomycotina</taxon>
        <taxon>Agaricomycetes</taxon>
        <taxon>Sistotremastrales</taxon>
        <taxon>Sistotremastraceae</taxon>
        <taxon>Sistotremastrum</taxon>
    </lineage>
</organism>
<dbReference type="GO" id="GO:0006412">
    <property type="term" value="P:translation"/>
    <property type="evidence" value="ECO:0007669"/>
    <property type="project" value="UniProtKB-KW"/>
</dbReference>
<evidence type="ECO:0000313" key="6">
    <source>
        <dbReference type="EMBL" id="KZT39632.1"/>
    </source>
</evidence>
<dbReference type="InterPro" id="IPR015033">
    <property type="entry name" value="HBS1-like_N"/>
</dbReference>
<dbReference type="Pfam" id="PF08938">
    <property type="entry name" value="HBS1_N"/>
    <property type="match status" value="1"/>
</dbReference>